<comment type="caution">
    <text evidence="4">The sequence shown here is derived from an EMBL/GenBank/DDBJ whole genome shotgun (WGS) entry which is preliminary data.</text>
</comment>
<dbReference type="Proteomes" id="UP001526225">
    <property type="component" value="Unassembled WGS sequence"/>
</dbReference>
<feature type="domain" description="Peptidase S74" evidence="3">
    <location>
        <begin position="1365"/>
        <end position="1407"/>
    </location>
</feature>
<feature type="domain" description="Tail spike" evidence="2">
    <location>
        <begin position="157"/>
        <end position="362"/>
    </location>
</feature>
<evidence type="ECO:0000259" key="2">
    <source>
        <dbReference type="Pfam" id="PF06605"/>
    </source>
</evidence>
<dbReference type="InterPro" id="IPR010572">
    <property type="entry name" value="Tail_dom"/>
</dbReference>
<dbReference type="CDD" id="cd06503">
    <property type="entry name" value="ATP-synt_Fo_b"/>
    <property type="match status" value="1"/>
</dbReference>
<dbReference type="InterPro" id="IPR007119">
    <property type="entry name" value="Phage_tail_spike_N"/>
</dbReference>
<reference evidence="4 5" key="1">
    <citation type="submission" date="2022-10" db="EMBL/GenBank/DDBJ databases">
        <title>Weissella fermenti sp. nov., isolated from fermented cabbage.</title>
        <authorList>
            <person name="Lee J.K."/>
            <person name="Baek J.H."/>
            <person name="Choi D.G."/>
            <person name="Kim J.M."/>
            <person name="Jeon C.O."/>
        </authorList>
    </citation>
    <scope>NUCLEOTIDE SEQUENCE [LARGE SCALE GENOMIC DNA]</scope>
    <source>
        <strain evidence="4 5">KACC 18534</strain>
    </source>
</reference>
<dbReference type="InterPro" id="IPR030392">
    <property type="entry name" value="S74_ICA"/>
</dbReference>
<dbReference type="NCBIfam" id="TIGR01665">
    <property type="entry name" value="put_anti_recept"/>
    <property type="match status" value="1"/>
</dbReference>
<gene>
    <name evidence="4" type="ORF">OIT44_04020</name>
</gene>
<keyword evidence="5" id="KW-1185">Reference proteome</keyword>
<evidence type="ECO:0000313" key="5">
    <source>
        <dbReference type="Proteomes" id="UP001526225"/>
    </source>
</evidence>
<protein>
    <submittedName>
        <fullName evidence="4">Phage tail protein</fullName>
    </submittedName>
</protein>
<dbReference type="RefSeq" id="WP_213409661.1">
    <property type="nucleotide sequence ID" value="NZ_CP074441.1"/>
</dbReference>
<name>A0ABT3E481_9LACO</name>
<dbReference type="Pfam" id="PF06605">
    <property type="entry name" value="Prophage_tail"/>
    <property type="match status" value="1"/>
</dbReference>
<feature type="coiled-coil region" evidence="1">
    <location>
        <begin position="442"/>
        <end position="539"/>
    </location>
</feature>
<proteinExistence type="predicted"/>
<dbReference type="EMBL" id="JAOZFE010000003">
    <property type="protein sequence ID" value="MCW0953241.1"/>
    <property type="molecule type" value="Genomic_DNA"/>
</dbReference>
<evidence type="ECO:0000259" key="3">
    <source>
        <dbReference type="Pfam" id="PF13884"/>
    </source>
</evidence>
<evidence type="ECO:0000256" key="1">
    <source>
        <dbReference type="SAM" id="Coils"/>
    </source>
</evidence>
<evidence type="ECO:0000313" key="4">
    <source>
        <dbReference type="EMBL" id="MCW0953241.1"/>
    </source>
</evidence>
<accession>A0ABT3E481</accession>
<sequence>MIPTLHLESEVDFRTNGLGSLSELFNVDVTEQRNGMFQLTATYPTSGQYYKEIESGRIILAKPSPLDNSHAFRIARTKLDVVSKTIEITAYSITYDLNHNLIKRLKIEGDGQWAMRKIEEATVDRHMFKFYSDISRITSTELNGVSPMEAIAGVEGSFLQRWGGELKRENRRVSMLQRRGRDNVTSFRLGKNIEGLEYEVDTSEIVTQVVPVVSITEKEKTRYVYGDIVKSKHIANYPIIFTQQVDVSEHIKIPDKATDADIKKKIDAYASNWFTKSQNTGKDKPKVTVDIDVLSLQDSADYQDVFKDLETVQLTDTVTVYVPEFKINITAIVNEIHYDPIMERVTNLVVGASKLSFASSNKNLLNDLMSKITQIREDATNAVRSANGKNTNYYGRYPPKHPQEGDLWFWEDGEESGVRQFINGQWVDLVDTQTQKRITLEVDKKIEDAKSFAEELDAKQKEEADKFREETRIQLDKAEKERKELATKGDNLLQEADANAQKIMDNAVSIAKESVTETLNEATAELNRAQKELGDQVKLNSSAIEKTDTELRGKVSQAELNKQTQTLTTKLSEVKATADGVKVDVSNYKKTTDGNIQANKSKIDVIDKAINLKVNKTDYDAKNKSVDNTLSQLKLESNKITQSVAELKLKANSKGQVNQLINTEFNPDLEGWELKSSNGSRAPYRSWLSTELGSATVGFATMNAPEKTYVGFQQVVQIASTPTENRKMSMSWWVETRRKAQYANLWIRFQDSSGTLIMIDNKEGYFKEWSSTTTSGQHRKWEGINVPSNATQVTITFEAREGMNNYLAQPMVVFADKIGDYVAGNYNNNQRVSALEVGVDGITGLVNDPKSGLKAVAKLAADGMSVATTAKADAAKSIQTATGIQSQVTKLNGNVTTLESKQTQTSSQITKEISDRIAGDSSTVTQLKGLLNSEITSVTKGYTSAITQSADALGMTMGALNLVIDSNLSEGRKLWSSYPGWEDKWYVGGSLYKGIRPLTINTSGYTSQYFGVQTAQIPRNGMDNVFIKVDVLFRSSGGAETDQLAVYYDEYNSSGVRIGHNNITGWLGNTSKVGVNSKWTTYAKSIKLNTDTAYGMLLYTARGNVTANISRPYVGTVELTGDQYTPGNTTSESTVLQLFKDNFALGIKDNTGALISGINGDGSGTRIAGNKIILDGNVTITGKAWMDGAVMKNGSIGNAQIANASINSAKISNIDAGKISFGTLDGLKANIININAKNLFGDTGHLWTVNTARILNTKDTTIQIGDYAKLGTGAHRGTLGVVGYDGNTKFSGSIVHWHNPRVETTTGLRLWRNHLMSLRGKDDVGNGNLYLNPYGKAAVCVTLRDDDSAFLPIRASQFAVNSVRSAKTDIQAFEEDALDIVNRTQIRQYTKAGETEIGVIADEADTAILSPDEKGVSLYDYTSVLYKAVQQLTKKVEMLEDERTTFATSD</sequence>
<organism evidence="4 5">
    <name type="scientific">Weissella ceti</name>
    <dbReference type="NCBI Taxonomy" id="759620"/>
    <lineage>
        <taxon>Bacteria</taxon>
        <taxon>Bacillati</taxon>
        <taxon>Bacillota</taxon>
        <taxon>Bacilli</taxon>
        <taxon>Lactobacillales</taxon>
        <taxon>Lactobacillaceae</taxon>
        <taxon>Weissella</taxon>
    </lineage>
</organism>
<dbReference type="Pfam" id="PF13884">
    <property type="entry name" value="Peptidase_S74"/>
    <property type="match status" value="1"/>
</dbReference>
<keyword evidence="1" id="KW-0175">Coiled coil</keyword>